<evidence type="ECO:0000256" key="4">
    <source>
        <dbReference type="ARBA" id="ARBA00022741"/>
    </source>
</evidence>
<dbReference type="InterPro" id="IPR027417">
    <property type="entry name" value="P-loop_NTPase"/>
</dbReference>
<dbReference type="RefSeq" id="WP_139677547.1">
    <property type="nucleotide sequence ID" value="NZ_VDMN01000003.1"/>
</dbReference>
<reference evidence="7 8" key="1">
    <citation type="submission" date="2019-06" db="EMBL/GenBank/DDBJ databases">
        <title>The draft genome of Rhizobium smilacinae PTYR-5.</title>
        <authorList>
            <person name="Liu L."/>
            <person name="Li L."/>
            <person name="Zhang X."/>
        </authorList>
    </citation>
    <scope>NUCLEOTIDE SEQUENCE [LARGE SCALE GENOMIC DNA]</scope>
    <source>
        <strain evidence="7 8">PTYR-5</strain>
    </source>
</reference>
<dbReference type="InterPro" id="IPR003593">
    <property type="entry name" value="AAA+_ATPase"/>
</dbReference>
<dbReference type="InterPro" id="IPR008995">
    <property type="entry name" value="Mo/tungstate-bd_C_term_dom"/>
</dbReference>
<protein>
    <submittedName>
        <fullName evidence="7">ABC transporter ATP-binding protein</fullName>
    </submittedName>
</protein>
<keyword evidence="5 7" id="KW-0067">ATP-binding</keyword>
<dbReference type="OrthoDB" id="9802264at2"/>
<gene>
    <name evidence="7" type="ORF">FHP24_17765</name>
</gene>
<dbReference type="PANTHER" id="PTHR42781:SF4">
    <property type="entry name" value="SPERMIDINE_PUTRESCINE IMPORT ATP-BINDING PROTEIN POTA"/>
    <property type="match status" value="1"/>
</dbReference>
<dbReference type="Pfam" id="PF08402">
    <property type="entry name" value="TOBE_2"/>
    <property type="match status" value="1"/>
</dbReference>
<comment type="similarity">
    <text evidence="2">Belongs to the ABC transporter superfamily.</text>
</comment>
<comment type="subcellular location">
    <subcellularLocation>
        <location evidence="1">Cell inner membrane</location>
        <topology evidence="1">Peripheral membrane protein</topology>
    </subcellularLocation>
</comment>
<evidence type="ECO:0000313" key="8">
    <source>
        <dbReference type="Proteomes" id="UP000311605"/>
    </source>
</evidence>
<dbReference type="InterPro" id="IPR013611">
    <property type="entry name" value="Transp-assoc_OB_typ2"/>
</dbReference>
<dbReference type="AlphaFoldDB" id="A0A5C4XI28"/>
<dbReference type="GO" id="GO:0005524">
    <property type="term" value="F:ATP binding"/>
    <property type="evidence" value="ECO:0007669"/>
    <property type="project" value="UniProtKB-KW"/>
</dbReference>
<evidence type="ECO:0000256" key="5">
    <source>
        <dbReference type="ARBA" id="ARBA00022840"/>
    </source>
</evidence>
<dbReference type="InterPro" id="IPR050093">
    <property type="entry name" value="ABC_SmlMolc_Importer"/>
</dbReference>
<keyword evidence="8" id="KW-1185">Reference proteome</keyword>
<dbReference type="Proteomes" id="UP000311605">
    <property type="component" value="Unassembled WGS sequence"/>
</dbReference>
<dbReference type="PROSITE" id="PS50893">
    <property type="entry name" value="ABC_TRANSPORTER_2"/>
    <property type="match status" value="1"/>
</dbReference>
<dbReference type="GO" id="GO:0016887">
    <property type="term" value="F:ATP hydrolysis activity"/>
    <property type="evidence" value="ECO:0007669"/>
    <property type="project" value="InterPro"/>
</dbReference>
<evidence type="ECO:0000313" key="7">
    <source>
        <dbReference type="EMBL" id="TNM63057.1"/>
    </source>
</evidence>
<dbReference type="SUPFAM" id="SSF50331">
    <property type="entry name" value="MOP-like"/>
    <property type="match status" value="1"/>
</dbReference>
<dbReference type="FunFam" id="3.40.50.300:FF:000042">
    <property type="entry name" value="Maltose/maltodextrin ABC transporter, ATP-binding protein"/>
    <property type="match status" value="1"/>
</dbReference>
<sequence length="385" mass="41474">MAFQPSTGEPLGRSTRSAAVQLSGIHKTLGGTPVLAGVTMDIKAGEFVTLLGPSGSGKTSTLMAVAGFIIPDSGKITVGDRDVTNLPPGRDRDMGIVFQNYALFPHMTVAGNIAYPLRVRGMSKAHIKDRVDRALRLVRLEGLADRKPARLSGGQQQRVALARALVFEPSVLLMDEPMGALDVRLKQELKWEIRQLQREIGATVIYVTHDQNEAMLLSDRVALMQDGRIEQYASPEEIYRRPTSIFAARFLGDSNLIAGQFDESAGCMTVAASGKVIPAAWPSGSPCHGRCMALLRPEHARISAATELTTPHSPAQDLTTMGAVLEEAVFMGQSMRYRVHVPDLGCALDVQQVAGAGTTALSPGRQVNVSWDPRDLHLITTETAS</sequence>
<comment type="caution">
    <text evidence="7">The sequence shown here is derived from an EMBL/GenBank/DDBJ whole genome shotgun (WGS) entry which is preliminary data.</text>
</comment>
<dbReference type="InterPro" id="IPR003439">
    <property type="entry name" value="ABC_transporter-like_ATP-bd"/>
</dbReference>
<dbReference type="Pfam" id="PF00005">
    <property type="entry name" value="ABC_tran"/>
    <property type="match status" value="1"/>
</dbReference>
<dbReference type="GO" id="GO:0043190">
    <property type="term" value="C:ATP-binding cassette (ABC) transporter complex"/>
    <property type="evidence" value="ECO:0007669"/>
    <property type="project" value="InterPro"/>
</dbReference>
<dbReference type="PROSITE" id="PS00211">
    <property type="entry name" value="ABC_TRANSPORTER_1"/>
    <property type="match status" value="1"/>
</dbReference>
<dbReference type="PANTHER" id="PTHR42781">
    <property type="entry name" value="SPERMIDINE/PUTRESCINE IMPORT ATP-BINDING PROTEIN POTA"/>
    <property type="match status" value="1"/>
</dbReference>
<organism evidence="7 8">
    <name type="scientific">Aliirhizobium smilacinae</name>
    <dbReference type="NCBI Taxonomy" id="1395944"/>
    <lineage>
        <taxon>Bacteria</taxon>
        <taxon>Pseudomonadati</taxon>
        <taxon>Pseudomonadota</taxon>
        <taxon>Alphaproteobacteria</taxon>
        <taxon>Hyphomicrobiales</taxon>
        <taxon>Rhizobiaceae</taxon>
        <taxon>Aliirhizobium</taxon>
    </lineage>
</organism>
<feature type="domain" description="ABC transporter" evidence="6">
    <location>
        <begin position="20"/>
        <end position="251"/>
    </location>
</feature>
<dbReference type="GO" id="GO:0140359">
    <property type="term" value="F:ABC-type transporter activity"/>
    <property type="evidence" value="ECO:0007669"/>
    <property type="project" value="UniProtKB-ARBA"/>
</dbReference>
<evidence type="ECO:0000259" key="6">
    <source>
        <dbReference type="PROSITE" id="PS50893"/>
    </source>
</evidence>
<keyword evidence="4" id="KW-0547">Nucleotide-binding</keyword>
<evidence type="ECO:0000256" key="3">
    <source>
        <dbReference type="ARBA" id="ARBA00022448"/>
    </source>
</evidence>
<dbReference type="SUPFAM" id="SSF52540">
    <property type="entry name" value="P-loop containing nucleoside triphosphate hydrolases"/>
    <property type="match status" value="1"/>
</dbReference>
<proteinExistence type="inferred from homology"/>
<accession>A0A5C4XI28</accession>
<dbReference type="EMBL" id="VDMN01000003">
    <property type="protein sequence ID" value="TNM63057.1"/>
    <property type="molecule type" value="Genomic_DNA"/>
</dbReference>
<keyword evidence="3" id="KW-0813">Transport</keyword>
<name>A0A5C4XI28_9HYPH</name>
<dbReference type="SMART" id="SM00382">
    <property type="entry name" value="AAA"/>
    <property type="match status" value="1"/>
</dbReference>
<evidence type="ECO:0000256" key="2">
    <source>
        <dbReference type="ARBA" id="ARBA00005417"/>
    </source>
</evidence>
<dbReference type="Gene3D" id="3.40.50.300">
    <property type="entry name" value="P-loop containing nucleotide triphosphate hydrolases"/>
    <property type="match status" value="1"/>
</dbReference>
<evidence type="ECO:0000256" key="1">
    <source>
        <dbReference type="ARBA" id="ARBA00004417"/>
    </source>
</evidence>
<dbReference type="InterPro" id="IPR017871">
    <property type="entry name" value="ABC_transporter-like_CS"/>
</dbReference>